<protein>
    <recommendedName>
        <fullName evidence="2">Htaa domain-containing protein</fullName>
    </recommendedName>
</protein>
<dbReference type="Pfam" id="PF04213">
    <property type="entry name" value="HtaA"/>
    <property type="match status" value="1"/>
</dbReference>
<dbReference type="RefSeq" id="WP_343924633.1">
    <property type="nucleotide sequence ID" value="NZ_BAAAKW010000028.1"/>
</dbReference>
<proteinExistence type="predicted"/>
<feature type="transmembrane region" description="Helical" evidence="1">
    <location>
        <begin position="235"/>
        <end position="254"/>
    </location>
</feature>
<keyword evidence="1" id="KW-1133">Transmembrane helix</keyword>
<keyword evidence="4" id="KW-1185">Reference proteome</keyword>
<dbReference type="InterPro" id="IPR007331">
    <property type="entry name" value="Htaa"/>
</dbReference>
<accession>A0ABP4GFR5</accession>
<evidence type="ECO:0000313" key="4">
    <source>
        <dbReference type="Proteomes" id="UP001500943"/>
    </source>
</evidence>
<sequence>MRGLNVCVLGPAALIVTAVVIALTPMVGNAAEPDAAAARSATADVTLAAGSTCEISDAAITWGVKESLRSYISGTIANGEWAVSDGATYETPNFGWNAGSGQLDAGNGTLAFDGSLRFMGHDGILDTTLSALELRFDGSTTGHLIFDVSGTTQDGTPVDETGVEFADIDTSGLTVAGGTATLAAAPATLTEAGSAAFGTYPAGEELDPITVTFGATSDCMPAPTALTTLLARNTVVALTVVVVAAAAGLVFFVARRRGRKPPYDPEAGA</sequence>
<evidence type="ECO:0000313" key="3">
    <source>
        <dbReference type="EMBL" id="GAA1216786.1"/>
    </source>
</evidence>
<dbReference type="EMBL" id="BAAAKW010000028">
    <property type="protein sequence ID" value="GAA1216786.1"/>
    <property type="molecule type" value="Genomic_DNA"/>
</dbReference>
<keyword evidence="1" id="KW-0812">Transmembrane</keyword>
<comment type="caution">
    <text evidence="3">The sequence shown here is derived from an EMBL/GenBank/DDBJ whole genome shotgun (WGS) entry which is preliminary data.</text>
</comment>
<organism evidence="3 4">
    <name type="scientific">Rhodoglobus aureus</name>
    <dbReference type="NCBI Taxonomy" id="191497"/>
    <lineage>
        <taxon>Bacteria</taxon>
        <taxon>Bacillati</taxon>
        <taxon>Actinomycetota</taxon>
        <taxon>Actinomycetes</taxon>
        <taxon>Micrococcales</taxon>
        <taxon>Microbacteriaceae</taxon>
        <taxon>Rhodoglobus</taxon>
    </lineage>
</organism>
<reference evidence="4" key="1">
    <citation type="journal article" date="2019" name="Int. J. Syst. Evol. Microbiol.">
        <title>The Global Catalogue of Microorganisms (GCM) 10K type strain sequencing project: providing services to taxonomists for standard genome sequencing and annotation.</title>
        <authorList>
            <consortium name="The Broad Institute Genomics Platform"/>
            <consortium name="The Broad Institute Genome Sequencing Center for Infectious Disease"/>
            <person name="Wu L."/>
            <person name="Ma J."/>
        </authorList>
    </citation>
    <scope>NUCLEOTIDE SEQUENCE [LARGE SCALE GENOMIC DNA]</scope>
    <source>
        <strain evidence="4">JCM 12762</strain>
    </source>
</reference>
<keyword evidence="1" id="KW-0472">Membrane</keyword>
<gene>
    <name evidence="3" type="ORF">GCM10009655_15150</name>
</gene>
<feature type="domain" description="Htaa" evidence="2">
    <location>
        <begin position="58"/>
        <end position="212"/>
    </location>
</feature>
<dbReference type="Proteomes" id="UP001500943">
    <property type="component" value="Unassembled WGS sequence"/>
</dbReference>
<name>A0ABP4GFR5_9MICO</name>
<evidence type="ECO:0000259" key="2">
    <source>
        <dbReference type="Pfam" id="PF04213"/>
    </source>
</evidence>
<evidence type="ECO:0000256" key="1">
    <source>
        <dbReference type="SAM" id="Phobius"/>
    </source>
</evidence>